<feature type="compositionally biased region" description="Polar residues" evidence="6">
    <location>
        <begin position="513"/>
        <end position="526"/>
    </location>
</feature>
<dbReference type="NCBIfam" id="TIGR01167">
    <property type="entry name" value="LPXTG_anchor"/>
    <property type="match status" value="1"/>
</dbReference>
<dbReference type="Pfam" id="PF24346">
    <property type="entry name" value="DUF7507"/>
    <property type="match status" value="10"/>
</dbReference>
<comment type="caution">
    <text evidence="9">The sequence shown here is derived from an EMBL/GenBank/DDBJ whole genome shotgun (WGS) entry which is preliminary data.</text>
</comment>
<keyword evidence="3" id="KW-0964">Secreted</keyword>
<accession>A0A935IR20</accession>
<sequence length="3063" mass="310121">MPSFIPRSRLDRGNAAYRAAWTRRPAATVGLLAVIAASTVVPMLLVAPPAAAALAPVVAPAVSPETSTLVGLAPAAAPAPAPAVNEINGVVWLDIDGDGINDATETGFTGAVVTLRDGTGTVVATRTTTSTGLYSFTGLTPGQGPYSLSITRSTTTYPDPSNWVISAPPGPDATPYVGTDNDATAGADPRVGAISNATPGTSYDVAIRPRPELALGFFGPGIIDGTGPFNTLGGCSGASAMGQPGDDCGTSNGQLRTGDTLTTVWSITGDNFEPGTTSWGDMVFEQTIVPTGGAVATFTSIPVSCIPPPNGTGGTGSPSSAILTNYPVAGQTTLRCNLGQFVEGGQESLTTAIKLSALSPNGSSFTTTEKVYAAATGDRAVPAIGPTVGPIIASSRPAYDLVKLGFRNQRSEVRCVDTDSNPATPCESLQGYTLDTIIRVAAAQKVGIEAVTQPFSFTDTVSAQLNGGAPFPVEYYIPYCYANDAGWGDVVLGRPYGRTPASDPTYYPRTLDESGTCTASRPTGAATTDSYTVSISGADLDGSRFPTATWGGTDLSAGPFIEVEHRVGIFIPFRSIDATDGTVNNAGSLMLYNRYSGFDPTGVSGVSNYGTGFEPGYCPDTTGACDPTSSTVATSNDVIGPNTLLLSSAGSMSKYQMYRADNWGGYTIQPGSAAAHDGAGLTEPGDYSASWINFTNTGSNDLINPGVCDIFDNTVWKLATADKVQTNTLQPPNPTTTYAFVTQYNQLNTTYNSAFSAAWPSNFRVEYAHLPITGDNPLYNPARVPVSGVIDSAFAGVDTYNTATGRYEGVWASQKAARCTDGAAVGGWQTDPTAVPGGIDGVNAVRIVSVDPNFVFLPTAYIRAVVPMQTRSTFNGGPYAGQVIPAGTAFANLGLVRANNLNYGGALGNWRPSDYQPSPETTHGDGDRTTLSRFNSLLQKHTLTPATNVGATTSTLAGNQIVWELIPAVQTKLSPSAEIAKNVVITDVLPPYTTYNAACTAALNNSTATSTILPVNVELNTGMTGPQTGYTRLTYQLGDLPVNVAIPRIRICTDTDPLAPNGTSVTNLARLTANDDITALTARQDDHTIILEQNGSMQIGKTVDRRLDPLNDTQVYTVEYANFAAAFTINPPTMIDVFPWNGDALGSLSERDPASNYQGSLTLTAAPTVTWKNGSVPTATDPYAAIGTFYYTKDAPATVNHNPDANTSKWCSTTDGGTTWAPQAPAGAADCPTSFAQVTAFKFVSSYPLDVDGKPRQGQKITFTLKATDNQPADRYTNRATVDTTSLPASQFLRSNNVIVQVPSYNLGDLVFGDLNRNGTYEAAADLRAPAGVVVDLYQAGQTPGVDAPYRTTTTNANGRYQFTLLGDGDYFVVVPASQFAAGGPLAGWLIDPAGLQADPNTNVNDPGDHHAIGLTSGSVADGIRSSGTIRLSATVPANPLIAPTGDEPLEDNTGSLPSAISDDFTNYTLDLGLIPPSTPSMALKKFTNGQDADTATGPDIAVGGAVAWRYEVRNTGDRPMVGVSITDDAGTASITSDDWTMTTTSGYVSGDADNDGALDLTEVWIFEHTGVAVEGQYANVAAVTAQAADNANQPIAALGTFTDDDPSHYWGLTSGLTMKKYTNGVDADTAPGPLVAIGSTVTWTYVVTNTGNTLLATTVVDDKIGDDAAIDCGQGTANLVAIAPGGSVTCTATGTAISGQYANTGTATATAPATYAADGTVVPGVSLTASDPSHYFGSDPKVQVVKKINGDDANTAPGVRATTPGTLTVTFVVTNTGNVTLDPVTVTDSDIAADQIVCPTKVLAAGASMTCLATYPAPAAGVQHSDTATVTGTPPLLTDGTRQPDVTDANDAHAWGDPKPGITIVKFLNGLDANTAPGPQIVTGDTVNVSFLVTNSGNTRLDSVAVTDSVLAAAAISCPQTSLAIGESMTCTGTFVAPAPLTQHTNTGNVVGTPVLSDGTRMIDLVTGNPVPVVRDTDPAYAAAVRPGMYVVKKINGQDANTAPGVLVVPGSTMNVTFTVFNNGSTRLESVTVSDDMIPGPITCTPTALEPGESASCSATYAAPDVGVQHTNTATATATPIINGSPITPITDTDPANAAAADPKINVVKKINGQDANDSATAVSTTAGATMSVTFEVENIGNTTLIGVTVTDDVIPAGAISCPDSVLDAGEKMTCTAEWAAPAVGEPHTNVVTVSGTPTQVDGQPILDPATGDPMGPVDDDDPATTWTPAHPAVTIVKFINGDDANAAPGLSVAAGSTMAVSVLVTNTGDVRLSPIVVTDSDATTMSCPVSSLEPGGSTTCTASIPAPAIGAGHVDTANVIGSPVQSDGSPALGADGKPLQDVSASDSAHAFVAAHPDIMVVKTINNDDANSAPGVSVAADAPLAVKFVVTNTGDVRLAPVILTDDPVDALSCQVSELAPGASTECTGTLSGLAAGATHLDTVTATGTPVVADGTPVLGVDGQPIRSVQDSDPAHAYAPATAGVSIVKSINGDDANTAPGVSVSAGAPVTVTFVVSNTGSSYLSTVAVSDSLATGIACEGADPATPNVIPLLGPVGSTGSDGRPSAVATCTGTVAALAPGATHVDTGSVTGTPVLADGSTPALGADGQPLDPEDSDDAHAYAPATAGVSIVKSINGDDANTAPGVSVTAGSPLSVSFVVSNTGTSYLSNVTVTDSDATGISCSGADEATPNVIPLLAPGSAPVTCTATVVALAPGATHVDTGSVTGTPVLADGSTPAVGADGQALVPPTASDPAHAYAPATAGVSIVKSINGDDANTAPGVSVTAGSPLSVSFVVSNTGTSYLSNVTVTDSDATGISCSGADEAAPNVIPLLAPGSAPVTCTATVVALAPGATHVDTGSVTGTPVLADGSTPAVGADGQPLVPPTASDPAHAYAPAHPGVSVVKRINGDDAATAPGVEVSAGSLMAITFEVTNTGDVRIEPVQVSDSTVTDIQCPGTALDPGEVMTCSATLAAPALGVEHTNTVTVTGTPVLADGTPALGDDGQPASAPTATDTAYAVIVAPFLPNTGTDVAPFLAIALGLMAAGGLLLAATRRRRRRATEE</sequence>
<evidence type="ECO:0000256" key="5">
    <source>
        <dbReference type="ARBA" id="ARBA00023088"/>
    </source>
</evidence>
<evidence type="ECO:0000256" key="7">
    <source>
        <dbReference type="SAM" id="Phobius"/>
    </source>
</evidence>
<dbReference type="GO" id="GO:0005576">
    <property type="term" value="C:extracellular region"/>
    <property type="evidence" value="ECO:0007669"/>
    <property type="project" value="UniProtKB-SubCell"/>
</dbReference>
<feature type="transmembrane region" description="Helical" evidence="7">
    <location>
        <begin position="3032"/>
        <end position="3052"/>
    </location>
</feature>
<dbReference type="InterPro" id="IPR055354">
    <property type="entry name" value="DUF7507"/>
</dbReference>
<evidence type="ECO:0000313" key="10">
    <source>
        <dbReference type="Proteomes" id="UP000726105"/>
    </source>
</evidence>
<dbReference type="InterPro" id="IPR019931">
    <property type="entry name" value="LPXTG_anchor"/>
</dbReference>
<dbReference type="InterPro" id="IPR033764">
    <property type="entry name" value="Sdr_B"/>
</dbReference>
<keyword evidence="4" id="KW-0732">Signal</keyword>
<dbReference type="Proteomes" id="UP000726105">
    <property type="component" value="Unassembled WGS sequence"/>
</dbReference>
<keyword evidence="7" id="KW-0472">Membrane</keyword>
<reference evidence="9 10" key="1">
    <citation type="submission" date="2020-10" db="EMBL/GenBank/DDBJ databases">
        <title>Connecting structure to function with the recovery of over 1000 high-quality activated sludge metagenome-assembled genomes encoding full-length rRNA genes using long-read sequencing.</title>
        <authorList>
            <person name="Singleton C.M."/>
            <person name="Petriglieri F."/>
            <person name="Kristensen J.M."/>
            <person name="Kirkegaard R.H."/>
            <person name="Michaelsen T.Y."/>
            <person name="Andersen M.H."/>
            <person name="Karst S.M."/>
            <person name="Dueholm M.S."/>
            <person name="Nielsen P.H."/>
            <person name="Albertsen M."/>
        </authorList>
    </citation>
    <scope>NUCLEOTIDE SEQUENCE [LARGE SCALE GENOMIC DNA]</scope>
    <source>
        <strain evidence="9">Ega_18-Q3-R5-49_MAXAC.001</strain>
    </source>
</reference>
<dbReference type="PROSITE" id="PS50847">
    <property type="entry name" value="GRAM_POS_ANCHORING"/>
    <property type="match status" value="1"/>
</dbReference>
<evidence type="ECO:0000256" key="3">
    <source>
        <dbReference type="ARBA" id="ARBA00022525"/>
    </source>
</evidence>
<proteinExistence type="predicted"/>
<name>A0A935IR20_9MICO</name>
<dbReference type="Gene3D" id="2.60.40.10">
    <property type="entry name" value="Immunoglobulins"/>
    <property type="match status" value="3"/>
</dbReference>
<keyword evidence="7" id="KW-1133">Transmembrane helix</keyword>
<gene>
    <name evidence="9" type="ORF">IPI13_10320</name>
</gene>
<dbReference type="InterPro" id="IPR013783">
    <property type="entry name" value="Ig-like_fold"/>
</dbReference>
<feature type="region of interest" description="Disordered" evidence="6">
    <location>
        <begin position="2589"/>
        <end position="2620"/>
    </location>
</feature>
<evidence type="ECO:0000256" key="2">
    <source>
        <dbReference type="ARBA" id="ARBA00022512"/>
    </source>
</evidence>
<dbReference type="Pfam" id="PF00746">
    <property type="entry name" value="Gram_pos_anchor"/>
    <property type="match status" value="1"/>
</dbReference>
<protein>
    <submittedName>
        <fullName evidence="9">LPXTG cell wall anchor domain-containing protein</fullName>
    </submittedName>
</protein>
<organism evidence="9 10">
    <name type="scientific">Candidatus Phosphoribacter hodrii</name>
    <dbReference type="NCBI Taxonomy" id="2953743"/>
    <lineage>
        <taxon>Bacteria</taxon>
        <taxon>Bacillati</taxon>
        <taxon>Actinomycetota</taxon>
        <taxon>Actinomycetes</taxon>
        <taxon>Micrococcales</taxon>
        <taxon>Dermatophilaceae</taxon>
        <taxon>Candidatus Phosphoribacter</taxon>
    </lineage>
</organism>
<evidence type="ECO:0000256" key="1">
    <source>
        <dbReference type="ARBA" id="ARBA00004613"/>
    </source>
</evidence>
<dbReference type="GO" id="GO:0005975">
    <property type="term" value="P:carbohydrate metabolic process"/>
    <property type="evidence" value="ECO:0007669"/>
    <property type="project" value="UniProtKB-ARBA"/>
</dbReference>
<evidence type="ECO:0000256" key="4">
    <source>
        <dbReference type="ARBA" id="ARBA00022729"/>
    </source>
</evidence>
<keyword evidence="5" id="KW-0572">Peptidoglycan-anchor</keyword>
<evidence type="ECO:0000256" key="6">
    <source>
        <dbReference type="SAM" id="MobiDB-lite"/>
    </source>
</evidence>
<evidence type="ECO:0000313" key="9">
    <source>
        <dbReference type="EMBL" id="MBK7273531.1"/>
    </source>
</evidence>
<dbReference type="SUPFAM" id="SSF117074">
    <property type="entry name" value="Hypothetical protein PA1324"/>
    <property type="match status" value="2"/>
</dbReference>
<evidence type="ECO:0000259" key="8">
    <source>
        <dbReference type="PROSITE" id="PS50847"/>
    </source>
</evidence>
<keyword evidence="2" id="KW-0134">Cell wall</keyword>
<feature type="domain" description="Gram-positive cocci surface proteins LPxTG" evidence="8">
    <location>
        <begin position="3025"/>
        <end position="3062"/>
    </location>
</feature>
<comment type="subcellular location">
    <subcellularLocation>
        <location evidence="1">Secreted</location>
    </subcellularLocation>
</comment>
<feature type="region of interest" description="Disordered" evidence="6">
    <location>
        <begin position="505"/>
        <end position="526"/>
    </location>
</feature>
<dbReference type="EMBL" id="JADJIB010000003">
    <property type="protein sequence ID" value="MBK7273531.1"/>
    <property type="molecule type" value="Genomic_DNA"/>
</dbReference>
<keyword evidence="7" id="KW-0812">Transmembrane</keyword>
<dbReference type="Pfam" id="PF17210">
    <property type="entry name" value="SdrD_B"/>
    <property type="match status" value="2"/>
</dbReference>